<dbReference type="RefSeq" id="WP_058022479.1">
    <property type="nucleotide sequence ID" value="NZ_CP013189.1"/>
</dbReference>
<dbReference type="Gene3D" id="3.40.710.10">
    <property type="entry name" value="DD-peptidase/beta-lactamase superfamily"/>
    <property type="match status" value="1"/>
</dbReference>
<name>A0A0S2KFN1_9GAMM</name>
<dbReference type="SUPFAM" id="SSF56601">
    <property type="entry name" value="beta-lactamase/transpeptidase-like"/>
    <property type="match status" value="1"/>
</dbReference>
<sequence length="414" mass="45485" precursor="true">MKSAFLSFVMIFASQGLGALPLAEPQEHQLKPQALALVDQTLRHFVDSGAIPGFVAGVARNGEIVYLGSAGWQDVEQAVPMRDDAIFQIRSMSKPIASLAVMQLIERGQLELDDAVSTFIPAFADMRVFSDPEDFDSETVAAHREMTVRDLLLHIGGLSHRDRTLYQRHQVRSRSDTLAELVDKVAAVPLISQPGTQWNYSISTTVLGRIVEVVSGLAFDDYLQQHVFSPLQMHDSGFYVHEEKAGQLTEVYRLQESGMQKMPPMDVPVTVDPPLKEGAAGMVSTVGDYLRFLQMFLNAGELDGQRLLSEEGVRLMTENQLAESIMPITLFPPNPMRDLGWGYGFSVVVDGGHSPYPRNDGEFGWNGSLGTFSWADPQTGLVAVLMLQIQPSGAHNLAALFKTLVWSAVQPAAE</sequence>
<feature type="chain" id="PRO_5006601591" evidence="1">
    <location>
        <begin position="19"/>
        <end position="414"/>
    </location>
</feature>
<dbReference type="Pfam" id="PF00144">
    <property type="entry name" value="Beta-lactamase"/>
    <property type="match status" value="1"/>
</dbReference>
<dbReference type="EMBL" id="CP013189">
    <property type="protein sequence ID" value="ALO47049.1"/>
    <property type="molecule type" value="Genomic_DNA"/>
</dbReference>
<dbReference type="AlphaFoldDB" id="A0A0S2KFN1"/>
<reference evidence="3 4" key="1">
    <citation type="submission" date="2015-11" db="EMBL/GenBank/DDBJ databases">
        <authorList>
            <person name="Zhang Y."/>
            <person name="Guo Z."/>
        </authorList>
    </citation>
    <scope>NUCLEOTIDE SEQUENCE [LARGE SCALE GENOMIC DNA]</scope>
    <source>
        <strain evidence="3 4">KCTC 32221</strain>
    </source>
</reference>
<evidence type="ECO:0000313" key="4">
    <source>
        <dbReference type="Proteomes" id="UP000065641"/>
    </source>
</evidence>
<evidence type="ECO:0000256" key="1">
    <source>
        <dbReference type="SAM" id="SignalP"/>
    </source>
</evidence>
<dbReference type="Proteomes" id="UP000065641">
    <property type="component" value="Chromosome"/>
</dbReference>
<dbReference type="STRING" id="1249552.PS2015_2415"/>
<protein>
    <submittedName>
        <fullName evidence="3">Beta-lactamase</fullName>
    </submittedName>
</protein>
<dbReference type="InterPro" id="IPR012338">
    <property type="entry name" value="Beta-lactam/transpept-like"/>
</dbReference>
<dbReference type="PANTHER" id="PTHR43283:SF3">
    <property type="entry name" value="BETA-LACTAMASE FAMILY PROTEIN (AFU_ORTHOLOGUE AFUA_5G07500)"/>
    <property type="match status" value="1"/>
</dbReference>
<keyword evidence="1" id="KW-0732">Signal</keyword>
<keyword evidence="4" id="KW-1185">Reference proteome</keyword>
<organism evidence="3 4">
    <name type="scientific">Pseudohongiella spirulinae</name>
    <dbReference type="NCBI Taxonomy" id="1249552"/>
    <lineage>
        <taxon>Bacteria</taxon>
        <taxon>Pseudomonadati</taxon>
        <taxon>Pseudomonadota</taxon>
        <taxon>Gammaproteobacteria</taxon>
        <taxon>Pseudomonadales</taxon>
        <taxon>Pseudohongiellaceae</taxon>
        <taxon>Pseudohongiella</taxon>
    </lineage>
</organism>
<evidence type="ECO:0000313" key="3">
    <source>
        <dbReference type="EMBL" id="ALO47049.1"/>
    </source>
</evidence>
<dbReference type="PANTHER" id="PTHR43283">
    <property type="entry name" value="BETA-LACTAMASE-RELATED"/>
    <property type="match status" value="1"/>
</dbReference>
<gene>
    <name evidence="3" type="ORF">PS2015_2415</name>
</gene>
<feature type="domain" description="Beta-lactamase-related" evidence="2">
    <location>
        <begin position="38"/>
        <end position="394"/>
    </location>
</feature>
<proteinExistence type="predicted"/>
<accession>A0A0S2KFN1</accession>
<dbReference type="InterPro" id="IPR050789">
    <property type="entry name" value="Diverse_Enzym_Activities"/>
</dbReference>
<dbReference type="KEGG" id="pspi:PS2015_2415"/>
<feature type="signal peptide" evidence="1">
    <location>
        <begin position="1"/>
        <end position="18"/>
    </location>
</feature>
<evidence type="ECO:0000259" key="2">
    <source>
        <dbReference type="Pfam" id="PF00144"/>
    </source>
</evidence>
<dbReference type="OrthoDB" id="9814204at2"/>
<dbReference type="InterPro" id="IPR001466">
    <property type="entry name" value="Beta-lactam-related"/>
</dbReference>